<evidence type="ECO:0000256" key="1">
    <source>
        <dbReference type="SAM" id="MobiDB-lite"/>
    </source>
</evidence>
<protein>
    <recommendedName>
        <fullName evidence="4">Reverse transcriptase domain-containing protein</fullName>
    </recommendedName>
</protein>
<feature type="region of interest" description="Disordered" evidence="1">
    <location>
        <begin position="672"/>
        <end position="706"/>
    </location>
</feature>
<proteinExistence type="predicted"/>
<dbReference type="Proteomes" id="UP001176940">
    <property type="component" value="Unassembled WGS sequence"/>
</dbReference>
<dbReference type="PANTHER" id="PTHR21301">
    <property type="entry name" value="REVERSE TRANSCRIPTASE"/>
    <property type="match status" value="1"/>
</dbReference>
<keyword evidence="3" id="KW-1185">Reference proteome</keyword>
<dbReference type="EMBL" id="CAUEEQ010019253">
    <property type="protein sequence ID" value="CAJ0941725.1"/>
    <property type="molecule type" value="Genomic_DNA"/>
</dbReference>
<evidence type="ECO:0008006" key="4">
    <source>
        <dbReference type="Google" id="ProtNLM"/>
    </source>
</evidence>
<reference evidence="2" key="1">
    <citation type="submission" date="2023-07" db="EMBL/GenBank/DDBJ databases">
        <authorList>
            <person name="Stuckert A."/>
        </authorList>
    </citation>
    <scope>NUCLEOTIDE SEQUENCE</scope>
</reference>
<comment type="caution">
    <text evidence="2">The sequence shown here is derived from an EMBL/GenBank/DDBJ whole genome shotgun (WGS) entry which is preliminary data.</text>
</comment>
<sequence>MTSSTTFRELQQVYRDQITSWWEVQSLESYLKAKIVPRGLRINLLVGNRHKNPTFIHKWEREATESSLCFMQILLEEKATLATLSDKLKEHIEITKSFSKETDFATKETKLQTHIERFQYHLKERKHRQYLRDIQDFKDNKAYLVLTPRDSRLCSDLGIPVDMLPDVRLLNSIGDIEPNSQGLGPFTQLKEKSTKMPPNTGDLSAIDIFSNLVTKELKELSVSHIQSNFNCSRQEMEAIKRLEQNTNIVIKPSDKGGNVVILGIKDYQEMCQSILRDRTTYEILSYNPTNEYFVELRTILQEGLNDGIINKTEFEYMLPKNPVTATFYGLPKSFVKDTPDLLRRLEGLTIGLESSLASIDVEALYSSIPHDRGLEAIQYFLNTRGQQHHQHNCFVLKLLRFCLTHNYFVFDGRTYHQLRGTAMGSPCALAYANLFLGWWEETLVLGEDSEESDSSLYRVSELWTRYIDDILIPFFCLMDGSTMELGAFKYTSEEEERILGGIQGEACFLKTPSILELKRKYESDVKRTINLQLHMMTLGQYYKEGKIPRGLRSSIRPNLFQGNAVYCAQLNIGEFENKIKTLITIEEWNIFKEKVDKEGTKLRNDLEEIKRRKWNRDLEDYETGQIYAWQKENNKPVWKKKGGPWNNQQCGDNKYLTNNDITPYRAGLYHGETIKRKRRGGKRHHRSQKKTREEQNTTSETSNIQEEGSELVINISSKILTPSQIDLEIFFRSIKLKEWFQDRKVEDKVGCGEFNSKNVELKKKSDFIPPTSSTVIDAFERIVRSEVEEIRSEATCEFRYPNITKEEFVGLQELVHDDDIIIKPADKGGAVVIMDRLKYIAEINRQLGDENVYKKLESDPKFKIMGEINSYLQKALNNKIIDQELMDYLSIESPRTPVLYITPKIHKSLVDPPGRPIVADHTSGIRAVDKKLNTTDITPEGKIFIIKLLEIILRRSYFLFGDTFYGQQRGTAMGDNMAPSYANLVMSTLEEDLIYVSHHFRHVLVWWRYIDDVFLLWKDTEQELNNFHWFLNGIDDTIKFTLNYSRTKIQFLDLSVTQNERELTTTLYVKETDKNNLLTYDSQHPRSMISV</sequence>
<evidence type="ECO:0000313" key="3">
    <source>
        <dbReference type="Proteomes" id="UP001176940"/>
    </source>
</evidence>
<accession>A0ABN9LHP0</accession>
<feature type="compositionally biased region" description="Basic residues" evidence="1">
    <location>
        <begin position="675"/>
        <end position="689"/>
    </location>
</feature>
<organism evidence="2 3">
    <name type="scientific">Ranitomeya imitator</name>
    <name type="common">mimic poison frog</name>
    <dbReference type="NCBI Taxonomy" id="111125"/>
    <lineage>
        <taxon>Eukaryota</taxon>
        <taxon>Metazoa</taxon>
        <taxon>Chordata</taxon>
        <taxon>Craniata</taxon>
        <taxon>Vertebrata</taxon>
        <taxon>Euteleostomi</taxon>
        <taxon>Amphibia</taxon>
        <taxon>Batrachia</taxon>
        <taxon>Anura</taxon>
        <taxon>Neobatrachia</taxon>
        <taxon>Hyloidea</taxon>
        <taxon>Dendrobatidae</taxon>
        <taxon>Dendrobatinae</taxon>
        <taxon>Ranitomeya</taxon>
    </lineage>
</organism>
<dbReference type="PANTHER" id="PTHR21301:SF12">
    <property type="match status" value="1"/>
</dbReference>
<name>A0ABN9LHP0_9NEOB</name>
<feature type="compositionally biased region" description="Polar residues" evidence="1">
    <location>
        <begin position="696"/>
        <end position="706"/>
    </location>
</feature>
<gene>
    <name evidence="2" type="ORF">RIMI_LOCUS9327741</name>
</gene>
<evidence type="ECO:0000313" key="2">
    <source>
        <dbReference type="EMBL" id="CAJ0941725.1"/>
    </source>
</evidence>